<dbReference type="InterPro" id="IPR032710">
    <property type="entry name" value="NTF2-like_dom_sf"/>
</dbReference>
<feature type="region of interest" description="Disordered" evidence="1">
    <location>
        <begin position="263"/>
        <end position="291"/>
    </location>
</feature>
<gene>
    <name evidence="3" type="ORF">DCF19_10090</name>
</gene>
<protein>
    <recommendedName>
        <fullName evidence="5">Nuclear transport factor 2 family protein</fullName>
    </recommendedName>
</protein>
<organism evidence="3 4">
    <name type="scientific">Pseudanabaena frigida</name>
    <dbReference type="NCBI Taxonomy" id="945775"/>
    <lineage>
        <taxon>Bacteria</taxon>
        <taxon>Bacillati</taxon>
        <taxon>Cyanobacteriota</taxon>
        <taxon>Cyanophyceae</taxon>
        <taxon>Pseudanabaenales</taxon>
        <taxon>Pseudanabaenaceae</taxon>
        <taxon>Pseudanabaena</taxon>
    </lineage>
</organism>
<feature type="signal peptide" evidence="2">
    <location>
        <begin position="1"/>
        <end position="26"/>
    </location>
</feature>
<dbReference type="EMBL" id="QBML01000012">
    <property type="protein sequence ID" value="PZO41086.1"/>
    <property type="molecule type" value="Genomic_DNA"/>
</dbReference>
<dbReference type="AlphaFoldDB" id="A0A2W4W8I3"/>
<accession>A0A2W4W8I3</accession>
<dbReference type="Proteomes" id="UP000249467">
    <property type="component" value="Unassembled WGS sequence"/>
</dbReference>
<evidence type="ECO:0000313" key="3">
    <source>
        <dbReference type="EMBL" id="PZO41086.1"/>
    </source>
</evidence>
<evidence type="ECO:0000256" key="1">
    <source>
        <dbReference type="SAM" id="MobiDB-lite"/>
    </source>
</evidence>
<comment type="caution">
    <text evidence="3">The sequence shown here is derived from an EMBL/GenBank/DDBJ whole genome shotgun (WGS) entry which is preliminary data.</text>
</comment>
<evidence type="ECO:0008006" key="5">
    <source>
        <dbReference type="Google" id="ProtNLM"/>
    </source>
</evidence>
<reference evidence="3 4" key="2">
    <citation type="submission" date="2018-06" db="EMBL/GenBank/DDBJ databases">
        <title>Metagenomic assembly of (sub)arctic Cyanobacteria and their associated microbiome from non-axenic cultures.</title>
        <authorList>
            <person name="Baurain D."/>
        </authorList>
    </citation>
    <scope>NUCLEOTIDE SEQUENCE [LARGE SCALE GENOMIC DNA]</scope>
    <source>
        <strain evidence="3">ULC066bin1</strain>
    </source>
</reference>
<dbReference type="SUPFAM" id="SSF54427">
    <property type="entry name" value="NTF2-like"/>
    <property type="match status" value="1"/>
</dbReference>
<proteinExistence type="predicted"/>
<reference evidence="3 4" key="1">
    <citation type="submission" date="2018-04" db="EMBL/GenBank/DDBJ databases">
        <authorList>
            <person name="Go L.Y."/>
            <person name="Mitchell J.A."/>
        </authorList>
    </citation>
    <scope>NUCLEOTIDE SEQUENCE [LARGE SCALE GENOMIC DNA]</scope>
    <source>
        <strain evidence="3">ULC066bin1</strain>
    </source>
</reference>
<name>A0A2W4W8I3_9CYAN</name>
<keyword evidence="2" id="KW-0732">Signal</keyword>
<evidence type="ECO:0000256" key="2">
    <source>
        <dbReference type="SAM" id="SignalP"/>
    </source>
</evidence>
<feature type="chain" id="PRO_5016092714" description="Nuclear transport factor 2 family protein" evidence="2">
    <location>
        <begin position="27"/>
        <end position="291"/>
    </location>
</feature>
<sequence length="291" mass="32108">MFKRITLLLVSAVVATIAPIANPTLAAQSSKPAPAELSNIVFALDKAASQQDIEAVMKYYAPTFNHSDGLDRDRYKQVLRELWQRYKNISYRTEISKWEKKGDLITAETVTMVQGMKGAENDNFKLDARLISTQTYKTINGQLQVVSQQILAEQSSLSTGDAPPPVKLKVPELIGVGRQYVLDAIVTEPLGTSLVLGAAIEEPVEAKNFLNENTINLRPLKAGGLFKIGQAPFASGDRWISVVLVRESGITITSQRLRVSKDFTGNQYTPLPEPDTTPSRVRPRPNNEQTL</sequence>
<evidence type="ECO:0000313" key="4">
    <source>
        <dbReference type="Proteomes" id="UP000249467"/>
    </source>
</evidence>